<keyword evidence="3" id="KW-1185">Reference proteome</keyword>
<reference evidence="2" key="1">
    <citation type="submission" date="2022-07" db="EMBL/GenBank/DDBJ databases">
        <title>Sphingomonas sp. nov., a novel bacterium isolated from the north slope of the Mount Everest.</title>
        <authorList>
            <person name="Cui X."/>
            <person name="Liu Y."/>
        </authorList>
    </citation>
    <scope>NUCLEOTIDE SEQUENCE</scope>
    <source>
        <strain evidence="2">S5-59</strain>
    </source>
</reference>
<protein>
    <submittedName>
        <fullName evidence="2">Prepilin-type N-terminal cleavage/methylation domain-containing protein</fullName>
    </submittedName>
</protein>
<sequence>MPARRAGELGMTLIEMLIVLAIIAVAAGSVTLGIGAATRSPSAESEARRLAQRLQAAADDAMLGDTMVAFTARKTGYGFARFGAGGEMQAFEGDALGFHQLPGGMTMTLSLRPPVVLGPDGAGKPMTATVEAGSQRWVVLYDGLTANVMPAA</sequence>
<dbReference type="InterPro" id="IPR012902">
    <property type="entry name" value="N_methyl_site"/>
</dbReference>
<dbReference type="Pfam" id="PF07963">
    <property type="entry name" value="N_methyl"/>
    <property type="match status" value="1"/>
</dbReference>
<keyword evidence="1" id="KW-0472">Membrane</keyword>
<accession>A0ABY5LAZ6</accession>
<organism evidence="2 3">
    <name type="scientific">Sphingomonas qomolangmaensis</name>
    <dbReference type="NCBI Taxonomy" id="2918765"/>
    <lineage>
        <taxon>Bacteria</taxon>
        <taxon>Pseudomonadati</taxon>
        <taxon>Pseudomonadota</taxon>
        <taxon>Alphaproteobacteria</taxon>
        <taxon>Sphingomonadales</taxon>
        <taxon>Sphingomonadaceae</taxon>
        <taxon>Sphingomonas</taxon>
    </lineage>
</organism>
<feature type="transmembrane region" description="Helical" evidence="1">
    <location>
        <begin position="12"/>
        <end position="36"/>
    </location>
</feature>
<dbReference type="NCBIfam" id="TIGR02532">
    <property type="entry name" value="IV_pilin_GFxxxE"/>
    <property type="match status" value="1"/>
</dbReference>
<dbReference type="InterPro" id="IPR045584">
    <property type="entry name" value="Pilin-like"/>
</dbReference>
<keyword evidence="1" id="KW-0812">Transmembrane</keyword>
<dbReference type="Gene3D" id="3.55.40.10">
    <property type="entry name" value="minor pseudopilin epsh domain"/>
    <property type="match status" value="1"/>
</dbReference>
<evidence type="ECO:0000313" key="2">
    <source>
        <dbReference type="EMBL" id="UUL83937.1"/>
    </source>
</evidence>
<evidence type="ECO:0000313" key="3">
    <source>
        <dbReference type="Proteomes" id="UP001058533"/>
    </source>
</evidence>
<evidence type="ECO:0000256" key="1">
    <source>
        <dbReference type="SAM" id="Phobius"/>
    </source>
</evidence>
<keyword evidence="1" id="KW-1133">Transmembrane helix</keyword>
<dbReference type="SUPFAM" id="SSF54523">
    <property type="entry name" value="Pili subunits"/>
    <property type="match status" value="1"/>
</dbReference>
<dbReference type="RefSeq" id="WP_256507772.1">
    <property type="nucleotide sequence ID" value="NZ_CP101740.1"/>
</dbReference>
<proteinExistence type="predicted"/>
<gene>
    <name evidence="2" type="ORF">NMP03_07025</name>
</gene>
<dbReference type="EMBL" id="CP101740">
    <property type="protein sequence ID" value="UUL83937.1"/>
    <property type="molecule type" value="Genomic_DNA"/>
</dbReference>
<name>A0ABY5LAZ6_9SPHN</name>
<dbReference type="Proteomes" id="UP001058533">
    <property type="component" value="Chromosome"/>
</dbReference>